<feature type="non-terminal residue" evidence="6">
    <location>
        <position position="1"/>
    </location>
</feature>
<dbReference type="InterPro" id="IPR027417">
    <property type="entry name" value="P-loop_NTPase"/>
</dbReference>
<dbReference type="PRINTS" id="PR00142">
    <property type="entry name" value="RECA"/>
</dbReference>
<dbReference type="PANTHER" id="PTHR45900">
    <property type="entry name" value="RECA"/>
    <property type="match status" value="1"/>
</dbReference>
<dbReference type="Pfam" id="PF00154">
    <property type="entry name" value="RecA_N"/>
    <property type="match status" value="1"/>
</dbReference>
<accession>A0A699KTK0</accession>
<organism evidence="6">
    <name type="scientific">Tanacetum cinerariifolium</name>
    <name type="common">Dalmatian daisy</name>
    <name type="synonym">Chrysanthemum cinerariifolium</name>
    <dbReference type="NCBI Taxonomy" id="118510"/>
    <lineage>
        <taxon>Eukaryota</taxon>
        <taxon>Viridiplantae</taxon>
        <taxon>Streptophyta</taxon>
        <taxon>Embryophyta</taxon>
        <taxon>Tracheophyta</taxon>
        <taxon>Spermatophyta</taxon>
        <taxon>Magnoliopsida</taxon>
        <taxon>eudicotyledons</taxon>
        <taxon>Gunneridae</taxon>
        <taxon>Pentapetalae</taxon>
        <taxon>asterids</taxon>
        <taxon>campanulids</taxon>
        <taxon>Asterales</taxon>
        <taxon>Asteraceae</taxon>
        <taxon>Asteroideae</taxon>
        <taxon>Anthemideae</taxon>
        <taxon>Anthemidinae</taxon>
        <taxon>Tanacetum</taxon>
    </lineage>
</organism>
<dbReference type="GO" id="GO:0005524">
    <property type="term" value="F:ATP binding"/>
    <property type="evidence" value="ECO:0007669"/>
    <property type="project" value="UniProtKB-KW"/>
</dbReference>
<protein>
    <submittedName>
        <fullName evidence="6">DNA repair protein RecA homolog 3, mitochondrial-like isoform X1</fullName>
    </submittedName>
</protein>
<dbReference type="AlphaFoldDB" id="A0A699KTK0"/>
<dbReference type="GO" id="GO:0006310">
    <property type="term" value="P:DNA recombination"/>
    <property type="evidence" value="ECO:0007669"/>
    <property type="project" value="UniProtKB-KW"/>
</dbReference>
<dbReference type="Gene3D" id="3.40.50.300">
    <property type="entry name" value="P-loop containing nucleotide triphosphate hydrolases"/>
    <property type="match status" value="1"/>
</dbReference>
<dbReference type="GO" id="GO:0008094">
    <property type="term" value="F:ATP-dependent activity, acting on DNA"/>
    <property type="evidence" value="ECO:0007669"/>
    <property type="project" value="InterPro"/>
</dbReference>
<dbReference type="PANTHER" id="PTHR45900:SF6">
    <property type="entry name" value="DNA REPAIR PROTEIN RECA HOMOLOG 3, MITOCHONDRIAL-RELATED"/>
    <property type="match status" value="1"/>
</dbReference>
<evidence type="ECO:0000256" key="2">
    <source>
        <dbReference type="ARBA" id="ARBA00022741"/>
    </source>
</evidence>
<comment type="similarity">
    <text evidence="1">Belongs to the RecA family.</text>
</comment>
<dbReference type="GO" id="GO:0006281">
    <property type="term" value="P:DNA repair"/>
    <property type="evidence" value="ECO:0007669"/>
    <property type="project" value="InterPro"/>
</dbReference>
<evidence type="ECO:0000256" key="4">
    <source>
        <dbReference type="ARBA" id="ARBA00023172"/>
    </source>
</evidence>
<proteinExistence type="inferred from homology"/>
<dbReference type="InterPro" id="IPR020587">
    <property type="entry name" value="RecA_monomer-monomer_interface"/>
</dbReference>
<dbReference type="InterPro" id="IPR049428">
    <property type="entry name" value="RecA-like_N"/>
</dbReference>
<dbReference type="EMBL" id="BKCJ010552344">
    <property type="protein sequence ID" value="GFB10160.1"/>
    <property type="molecule type" value="Genomic_DNA"/>
</dbReference>
<name>A0A699KTK0_TANCI</name>
<evidence type="ECO:0000256" key="3">
    <source>
        <dbReference type="ARBA" id="ARBA00022840"/>
    </source>
</evidence>
<sequence>VASLVPKSVLDNEMGDADMAMQARLLSQAFCKLSHSLSTSQTILIFINQVRSKLATFGFGASSEVTCGGYGLQIYASIRLNIRRI</sequence>
<evidence type="ECO:0000259" key="5">
    <source>
        <dbReference type="PROSITE" id="PS50163"/>
    </source>
</evidence>
<keyword evidence="2" id="KW-0547">Nucleotide-binding</keyword>
<reference evidence="6" key="1">
    <citation type="journal article" date="2019" name="Sci. Rep.">
        <title>Draft genome of Tanacetum cinerariifolium, the natural source of mosquito coil.</title>
        <authorList>
            <person name="Yamashiro T."/>
            <person name="Shiraishi A."/>
            <person name="Satake H."/>
            <person name="Nakayama K."/>
        </authorList>
    </citation>
    <scope>NUCLEOTIDE SEQUENCE</scope>
</reference>
<dbReference type="InterPro" id="IPR013765">
    <property type="entry name" value="DNA_recomb/repair_RecA"/>
</dbReference>
<dbReference type="PROSITE" id="PS50163">
    <property type="entry name" value="RECA_3"/>
    <property type="match status" value="1"/>
</dbReference>
<comment type="caution">
    <text evidence="6">The sequence shown here is derived from an EMBL/GenBank/DDBJ whole genome shotgun (WGS) entry which is preliminary data.</text>
</comment>
<evidence type="ECO:0000256" key="1">
    <source>
        <dbReference type="ARBA" id="ARBA00009391"/>
    </source>
</evidence>
<evidence type="ECO:0000313" key="6">
    <source>
        <dbReference type="EMBL" id="GFB10160.1"/>
    </source>
</evidence>
<dbReference type="GO" id="GO:0003697">
    <property type="term" value="F:single-stranded DNA binding"/>
    <property type="evidence" value="ECO:0007669"/>
    <property type="project" value="InterPro"/>
</dbReference>
<keyword evidence="4" id="KW-0233">DNA recombination</keyword>
<keyword evidence="3" id="KW-0067">ATP-binding</keyword>
<feature type="domain" description="RecA family profile 2" evidence="5">
    <location>
        <begin position="59"/>
        <end position="85"/>
    </location>
</feature>
<gene>
    <name evidence="6" type="ORF">Tci_682131</name>
</gene>